<dbReference type="GO" id="GO:0050709">
    <property type="term" value="P:negative regulation of protein secretion"/>
    <property type="evidence" value="ECO:0007669"/>
    <property type="project" value="InterPro"/>
</dbReference>
<evidence type="ECO:0000313" key="3">
    <source>
        <dbReference type="EMBL" id="SLM63274.1"/>
    </source>
</evidence>
<dbReference type="InterPro" id="IPR013351">
    <property type="entry name" value="T3SS_TyeA-rel"/>
</dbReference>
<gene>
    <name evidence="3" type="primary">hrpJ</name>
    <name evidence="3" type="ORF">DAQ1742_02386</name>
</gene>
<organism evidence="3 4">
    <name type="scientific">Dickeya aquatica</name>
    <dbReference type="NCBI Taxonomy" id="1401087"/>
    <lineage>
        <taxon>Bacteria</taxon>
        <taxon>Pseudomonadati</taxon>
        <taxon>Pseudomonadota</taxon>
        <taxon>Gammaproteobacteria</taxon>
        <taxon>Enterobacterales</taxon>
        <taxon>Pectobacteriaceae</taxon>
        <taxon>Dickeya</taxon>
    </lineage>
</organism>
<evidence type="ECO:0000259" key="2">
    <source>
        <dbReference type="Pfam" id="PF07201"/>
    </source>
</evidence>
<dbReference type="KEGG" id="daq:DAQ1742_02386"/>
<sequence>MISLNTVSPILNTGSSNTANDIDDQEPVNSPVNTSAPRPSHDKALNDAMEEVTASFGEQVERKSKAINRRQVSQPQSRMLANIERIEKLTELFQLLENPKHPTLDQQIRHMQALLGQATPPTLDDILQAAGGDAARSDIVLRHVINQAQQQQETSLALAATQSLNHLHQEKGPEVRAGLNTAGAISLFSTDPNQKQALRELYYQRIVHQQSPSALLDALLERFDAQHFAAGLRTLQRALAADIASLAPSIAKSALTKMLNGLNDSRQLSHTLSASQALLARLAAKMPACTLSAVELTRRLIGLSANGAYARDLHNLGREVAGQDVQRQQWFFNGLLPLVNDLPHPLWRDAKNRLTALQLIRGLIGDLARYEKQQQDASSPLNSRSQYGG</sequence>
<dbReference type="GO" id="GO:0030254">
    <property type="term" value="P:protein secretion by the type III secretion system"/>
    <property type="evidence" value="ECO:0007669"/>
    <property type="project" value="InterPro"/>
</dbReference>
<dbReference type="RefSeq" id="WP_035341714.1">
    <property type="nucleotide sequence ID" value="NZ_LT615367.1"/>
</dbReference>
<dbReference type="InterPro" id="IPR010812">
    <property type="entry name" value="HrpJ-like"/>
</dbReference>
<dbReference type="NCBIfam" id="TIGR02568">
    <property type="entry name" value="LcrE"/>
    <property type="match status" value="1"/>
</dbReference>
<dbReference type="AlphaFoldDB" id="A0A375AAY5"/>
<feature type="compositionally biased region" description="Polar residues" evidence="1">
    <location>
        <begin position="27"/>
        <end position="37"/>
    </location>
</feature>
<dbReference type="SUPFAM" id="SSF140591">
    <property type="entry name" value="Type III secretion system domain"/>
    <property type="match status" value="2"/>
</dbReference>
<evidence type="ECO:0000256" key="1">
    <source>
        <dbReference type="SAM" id="MobiDB-lite"/>
    </source>
</evidence>
<dbReference type="EMBL" id="LT615367">
    <property type="protein sequence ID" value="SLM63274.1"/>
    <property type="molecule type" value="Genomic_DNA"/>
</dbReference>
<dbReference type="GO" id="GO:0009986">
    <property type="term" value="C:cell surface"/>
    <property type="evidence" value="ECO:0007669"/>
    <property type="project" value="InterPro"/>
</dbReference>
<feature type="region of interest" description="Disordered" evidence="1">
    <location>
        <begin position="1"/>
        <end position="42"/>
    </location>
</feature>
<feature type="compositionally biased region" description="Polar residues" evidence="1">
    <location>
        <begin position="1"/>
        <end position="20"/>
    </location>
</feature>
<reference evidence="3 4" key="1">
    <citation type="submission" date="2016-09" db="EMBL/GenBank/DDBJ databases">
        <authorList>
            <person name="Reverchon S."/>
            <person name="Nasser W."/>
            <person name="Leonard S."/>
            <person name="Brochier C."/>
            <person name="Duprey A."/>
        </authorList>
    </citation>
    <scope>NUCLEOTIDE SEQUENCE [LARGE SCALE GENOMIC DNA]</scope>
    <source>
        <strain evidence="3 4">174/2</strain>
    </source>
</reference>
<dbReference type="NCBIfam" id="TIGR02511">
    <property type="entry name" value="type_III_tyeA"/>
    <property type="match status" value="1"/>
</dbReference>
<dbReference type="Proteomes" id="UP000294820">
    <property type="component" value="Chromosome 1"/>
</dbReference>
<dbReference type="Gene3D" id="1.10.150.630">
    <property type="match status" value="1"/>
</dbReference>
<keyword evidence="4" id="KW-1185">Reference proteome</keyword>
<accession>A0A375AAY5</accession>
<name>A0A375AAY5_9GAMM</name>
<evidence type="ECO:0000313" key="4">
    <source>
        <dbReference type="Proteomes" id="UP000294820"/>
    </source>
</evidence>
<dbReference type="Pfam" id="PF07201">
    <property type="entry name" value="HrpJ"/>
    <property type="match status" value="1"/>
</dbReference>
<feature type="domain" description="Hypersensitivity response secretion-like HrpJ" evidence="2">
    <location>
        <begin position="56"/>
        <end position="223"/>
    </location>
</feature>
<proteinExistence type="predicted"/>
<protein>
    <submittedName>
        <fullName evidence="3">Type III secretion protein HrpJ</fullName>
    </submittedName>
</protein>
<dbReference type="InterPro" id="IPR013401">
    <property type="entry name" value="T3SS_LcrE"/>
</dbReference>
<dbReference type="GO" id="GO:0019867">
    <property type="term" value="C:outer membrane"/>
    <property type="evidence" value="ECO:0007669"/>
    <property type="project" value="InterPro"/>
</dbReference>